<comment type="caution">
    <text evidence="3">The sequence shown here is derived from an EMBL/GenBank/DDBJ whole genome shotgun (WGS) entry which is preliminary data.</text>
</comment>
<evidence type="ECO:0000313" key="4">
    <source>
        <dbReference type="Proteomes" id="UP000517759"/>
    </source>
</evidence>
<sequence length="119" mass="11663">MRTVAVTLSVVMLAGSAVDAQARGLRLRGSNFSAAASSAKTRGIPTVAAVGAIGSVDPALAGAKPRGVMTAQAGDADENAPIPPMPPAPEAVPAAEKAAKPWCPSGKTAGVGKGFCLIN</sequence>
<reference evidence="5" key="2">
    <citation type="journal article" date="2019" name="Int. J. Syst. Evol. Microbiol.">
        <title>The Global Catalogue of Microorganisms (GCM) 10K type strain sequencing project: providing services to taxonomists for standard genome sequencing and annotation.</title>
        <authorList>
            <consortium name="The Broad Institute Genomics Platform"/>
            <consortium name="The Broad Institute Genome Sequencing Center for Infectious Disease"/>
            <person name="Wu L."/>
            <person name="Ma J."/>
        </authorList>
    </citation>
    <scope>NUCLEOTIDE SEQUENCE [LARGE SCALE GENOMIC DNA]</scope>
    <source>
        <strain evidence="5">NBRC 107710</strain>
    </source>
</reference>
<accession>A0A7W6AKC4</accession>
<evidence type="ECO:0000313" key="3">
    <source>
        <dbReference type="EMBL" id="MBB3902416.1"/>
    </source>
</evidence>
<dbReference type="EMBL" id="BSPG01000001">
    <property type="protein sequence ID" value="GLS42265.1"/>
    <property type="molecule type" value="Genomic_DNA"/>
</dbReference>
<dbReference type="Proteomes" id="UP001156881">
    <property type="component" value="Unassembled WGS sequence"/>
</dbReference>
<keyword evidence="5" id="KW-1185">Reference proteome</keyword>
<name>A0A7W6AKC4_9HYPH</name>
<evidence type="ECO:0000313" key="2">
    <source>
        <dbReference type="EMBL" id="GLS42265.1"/>
    </source>
</evidence>
<dbReference type="EMBL" id="JACIDN010000003">
    <property type="protein sequence ID" value="MBB3902416.1"/>
    <property type="molecule type" value="Genomic_DNA"/>
</dbReference>
<reference evidence="2" key="1">
    <citation type="journal article" date="2014" name="Int. J. Syst. Evol. Microbiol.">
        <title>Complete genome of a new Firmicutes species belonging to the dominant human colonic microbiota ('Ruminococcus bicirculans') reveals two chromosomes and a selective capacity to utilize plant glucans.</title>
        <authorList>
            <consortium name="NISC Comparative Sequencing Program"/>
            <person name="Wegmann U."/>
            <person name="Louis P."/>
            <person name="Goesmann A."/>
            <person name="Henrissat B."/>
            <person name="Duncan S.H."/>
            <person name="Flint H.J."/>
        </authorList>
    </citation>
    <scope>NUCLEOTIDE SEQUENCE</scope>
    <source>
        <strain evidence="2">NBRC 107710</strain>
    </source>
</reference>
<protein>
    <submittedName>
        <fullName evidence="3">Uncharacterized protein</fullName>
    </submittedName>
</protein>
<dbReference type="RefSeq" id="WP_183504327.1">
    <property type="nucleotide sequence ID" value="NZ_BSPG01000001.1"/>
</dbReference>
<evidence type="ECO:0000256" key="1">
    <source>
        <dbReference type="SAM" id="MobiDB-lite"/>
    </source>
</evidence>
<evidence type="ECO:0000313" key="5">
    <source>
        <dbReference type="Proteomes" id="UP001156881"/>
    </source>
</evidence>
<dbReference type="AlphaFoldDB" id="A0A7W6AKC4"/>
<gene>
    <name evidence="2" type="ORF">GCM10007884_02500</name>
    <name evidence="3" type="ORF">GGR33_001911</name>
</gene>
<proteinExistence type="predicted"/>
<reference evidence="3 4" key="3">
    <citation type="submission" date="2020-08" db="EMBL/GenBank/DDBJ databases">
        <title>Genomic Encyclopedia of Type Strains, Phase IV (KMG-IV): sequencing the most valuable type-strain genomes for metagenomic binning, comparative biology and taxonomic classification.</title>
        <authorList>
            <person name="Goeker M."/>
        </authorList>
    </citation>
    <scope>NUCLEOTIDE SEQUENCE [LARGE SCALE GENOMIC DNA]</scope>
    <source>
        <strain evidence="3 4">DSM 24105</strain>
    </source>
</reference>
<feature type="compositionally biased region" description="Pro residues" evidence="1">
    <location>
        <begin position="81"/>
        <end position="90"/>
    </location>
</feature>
<dbReference type="Proteomes" id="UP000517759">
    <property type="component" value="Unassembled WGS sequence"/>
</dbReference>
<feature type="region of interest" description="Disordered" evidence="1">
    <location>
        <begin position="67"/>
        <end position="93"/>
    </location>
</feature>
<organism evidence="3 4">
    <name type="scientific">Methylobacterium brachythecii</name>
    <dbReference type="NCBI Taxonomy" id="1176177"/>
    <lineage>
        <taxon>Bacteria</taxon>
        <taxon>Pseudomonadati</taxon>
        <taxon>Pseudomonadota</taxon>
        <taxon>Alphaproteobacteria</taxon>
        <taxon>Hyphomicrobiales</taxon>
        <taxon>Methylobacteriaceae</taxon>
        <taxon>Methylobacterium</taxon>
    </lineage>
</organism>
<reference evidence="2" key="4">
    <citation type="submission" date="2023-01" db="EMBL/GenBank/DDBJ databases">
        <title>Draft genome sequence of Methylobacterium brachythecii strain NBRC 107710.</title>
        <authorList>
            <person name="Sun Q."/>
            <person name="Mori K."/>
        </authorList>
    </citation>
    <scope>NUCLEOTIDE SEQUENCE</scope>
    <source>
        <strain evidence="2">NBRC 107710</strain>
    </source>
</reference>